<evidence type="ECO:0000313" key="2">
    <source>
        <dbReference type="EMBL" id="CAG8786851.1"/>
    </source>
</evidence>
<sequence>KEPLKQDKKDDKWDVESGDTFDEFTYKEEELNEAEGPAIYLTAIEELPTEEKEDEVLTETEKLDKLVQSKILTEEEKKEAQEFFRLKEPWNESMDNKGLEEEWDWWDINEDEEYYGSADEEEDDSDQEYTWVRSESQERAIEELHKVHNRYCLGDVVDKTMSTKISH</sequence>
<evidence type="ECO:0000256" key="1">
    <source>
        <dbReference type="SAM" id="MobiDB-lite"/>
    </source>
</evidence>
<protein>
    <submittedName>
        <fullName evidence="2">9483_t:CDS:1</fullName>
    </submittedName>
</protein>
<feature type="region of interest" description="Disordered" evidence="1">
    <location>
        <begin position="1"/>
        <end position="20"/>
    </location>
</feature>
<dbReference type="AlphaFoldDB" id="A0A9N9JLX3"/>
<dbReference type="EMBL" id="CAJVQA010025693">
    <property type="protein sequence ID" value="CAG8786851.1"/>
    <property type="molecule type" value="Genomic_DNA"/>
</dbReference>
<name>A0A9N9JLX3_9GLOM</name>
<feature type="non-terminal residue" evidence="2">
    <location>
        <position position="1"/>
    </location>
</feature>
<keyword evidence="3" id="KW-1185">Reference proteome</keyword>
<accession>A0A9N9JLX3</accession>
<reference evidence="2" key="1">
    <citation type="submission" date="2021-06" db="EMBL/GenBank/DDBJ databases">
        <authorList>
            <person name="Kallberg Y."/>
            <person name="Tangrot J."/>
            <person name="Rosling A."/>
        </authorList>
    </citation>
    <scope>NUCLEOTIDE SEQUENCE</scope>
    <source>
        <strain evidence="2">FL966</strain>
    </source>
</reference>
<comment type="caution">
    <text evidence="2">The sequence shown here is derived from an EMBL/GenBank/DDBJ whole genome shotgun (WGS) entry which is preliminary data.</text>
</comment>
<gene>
    <name evidence="2" type="ORF">CPELLU_LOCUS16749</name>
</gene>
<proteinExistence type="predicted"/>
<dbReference type="Proteomes" id="UP000789759">
    <property type="component" value="Unassembled WGS sequence"/>
</dbReference>
<evidence type="ECO:0000313" key="3">
    <source>
        <dbReference type="Proteomes" id="UP000789759"/>
    </source>
</evidence>
<feature type="compositionally biased region" description="Basic and acidic residues" evidence="1">
    <location>
        <begin position="1"/>
        <end position="15"/>
    </location>
</feature>
<organism evidence="2 3">
    <name type="scientific">Cetraspora pellucida</name>
    <dbReference type="NCBI Taxonomy" id="1433469"/>
    <lineage>
        <taxon>Eukaryota</taxon>
        <taxon>Fungi</taxon>
        <taxon>Fungi incertae sedis</taxon>
        <taxon>Mucoromycota</taxon>
        <taxon>Glomeromycotina</taxon>
        <taxon>Glomeromycetes</taxon>
        <taxon>Diversisporales</taxon>
        <taxon>Gigasporaceae</taxon>
        <taxon>Cetraspora</taxon>
    </lineage>
</organism>